<comment type="function">
    <text evidence="10">Mediator of sterol homeostasis involved in sterol uptake, trafficking and distribution into membranes.</text>
</comment>
<proteinExistence type="inferred from homology"/>
<protein>
    <recommendedName>
        <fullName evidence="10">Protein ARV</fullName>
    </recommendedName>
</protein>
<evidence type="ECO:0000256" key="9">
    <source>
        <dbReference type="ARBA" id="ARBA00023136"/>
    </source>
</evidence>
<dbReference type="InterPro" id="IPR007290">
    <property type="entry name" value="Arv1"/>
</dbReference>
<keyword evidence="10" id="KW-0333">Golgi apparatus</keyword>
<evidence type="ECO:0000256" key="1">
    <source>
        <dbReference type="ARBA" id="ARBA00004477"/>
    </source>
</evidence>
<dbReference type="AlphaFoldDB" id="A0A9W8DUC5"/>
<evidence type="ECO:0000256" key="3">
    <source>
        <dbReference type="ARBA" id="ARBA00022448"/>
    </source>
</evidence>
<keyword evidence="4" id="KW-0812">Transmembrane</keyword>
<keyword evidence="8 10" id="KW-0443">Lipid metabolism</keyword>
<dbReference type="Proteomes" id="UP001150538">
    <property type="component" value="Unassembled WGS sequence"/>
</dbReference>
<dbReference type="GO" id="GO:0000139">
    <property type="term" value="C:Golgi membrane"/>
    <property type="evidence" value="ECO:0007669"/>
    <property type="project" value="UniProtKB-SubCell"/>
</dbReference>
<keyword evidence="9" id="KW-0472">Membrane</keyword>
<evidence type="ECO:0000313" key="11">
    <source>
        <dbReference type="EMBL" id="KAJ1919057.1"/>
    </source>
</evidence>
<name>A0A9W8DUC5_9FUNG</name>
<organism evidence="11 12">
    <name type="scientific">Mycoemilia scoparia</name>
    <dbReference type="NCBI Taxonomy" id="417184"/>
    <lineage>
        <taxon>Eukaryota</taxon>
        <taxon>Fungi</taxon>
        <taxon>Fungi incertae sedis</taxon>
        <taxon>Zoopagomycota</taxon>
        <taxon>Kickxellomycotina</taxon>
        <taxon>Kickxellomycetes</taxon>
        <taxon>Kickxellales</taxon>
        <taxon>Kickxellaceae</taxon>
        <taxon>Mycoemilia</taxon>
    </lineage>
</organism>
<comment type="function">
    <text evidence="10">Regulates also the sphingolipid metabolism.</text>
</comment>
<comment type="similarity">
    <text evidence="2 10">Belongs to the ARV1 family.</text>
</comment>
<dbReference type="EMBL" id="JANBPU010000033">
    <property type="protein sequence ID" value="KAJ1919057.1"/>
    <property type="molecule type" value="Genomic_DNA"/>
</dbReference>
<keyword evidence="5 10" id="KW-0256">Endoplasmic reticulum</keyword>
<dbReference type="GO" id="GO:0016125">
    <property type="term" value="P:sterol metabolic process"/>
    <property type="evidence" value="ECO:0007669"/>
    <property type="project" value="UniProtKB-UniRule"/>
</dbReference>
<evidence type="ECO:0000256" key="7">
    <source>
        <dbReference type="ARBA" id="ARBA00023055"/>
    </source>
</evidence>
<evidence type="ECO:0000256" key="8">
    <source>
        <dbReference type="ARBA" id="ARBA00023098"/>
    </source>
</evidence>
<sequence length="146" mass="16285">MSTYHGSALNKEAAKEARKTFSSIHPPHTSWRAISMATVLSNFGKIMMILLVIWDYDEPYYPWLLSTLTFSSHSTAVSGKRNSILAYIQVPSNSICSRVLTNHNLLAIIIALLDINVVRSGLTVLFGMALQQLVHGLLVHIFQIVF</sequence>
<reference evidence="11" key="1">
    <citation type="submission" date="2022-07" db="EMBL/GenBank/DDBJ databases">
        <title>Phylogenomic reconstructions and comparative analyses of Kickxellomycotina fungi.</title>
        <authorList>
            <person name="Reynolds N.K."/>
            <person name="Stajich J.E."/>
            <person name="Barry K."/>
            <person name="Grigoriev I.V."/>
            <person name="Crous P."/>
            <person name="Smith M.E."/>
        </authorList>
    </citation>
    <scope>NUCLEOTIDE SEQUENCE</scope>
    <source>
        <strain evidence="11">NBRC 100468</strain>
    </source>
</reference>
<dbReference type="Pfam" id="PF04161">
    <property type="entry name" value="Arv1"/>
    <property type="match status" value="1"/>
</dbReference>
<evidence type="ECO:0000256" key="6">
    <source>
        <dbReference type="ARBA" id="ARBA00022989"/>
    </source>
</evidence>
<keyword evidence="10" id="KW-0746">Sphingolipid metabolism</keyword>
<accession>A0A9W8DUC5</accession>
<keyword evidence="7 10" id="KW-0445">Lipid transport</keyword>
<keyword evidence="12" id="KW-1185">Reference proteome</keyword>
<evidence type="ECO:0000256" key="10">
    <source>
        <dbReference type="RuleBase" id="RU368065"/>
    </source>
</evidence>
<dbReference type="GO" id="GO:0006665">
    <property type="term" value="P:sphingolipid metabolic process"/>
    <property type="evidence" value="ECO:0007669"/>
    <property type="project" value="UniProtKB-UniRule"/>
</dbReference>
<evidence type="ECO:0000256" key="4">
    <source>
        <dbReference type="ARBA" id="ARBA00022692"/>
    </source>
</evidence>
<comment type="subcellular location">
    <subcellularLocation>
        <location evidence="1 10">Endoplasmic reticulum membrane</location>
        <topology evidence="1 10">Multi-pass membrane protein</topology>
    </subcellularLocation>
    <subcellularLocation>
        <location evidence="10">Golgi apparatus membrane</location>
        <topology evidence="10">Multi-pass membrane protein</topology>
    </subcellularLocation>
</comment>
<evidence type="ECO:0000256" key="5">
    <source>
        <dbReference type="ARBA" id="ARBA00022824"/>
    </source>
</evidence>
<gene>
    <name evidence="11" type="ORF">H4219_002211</name>
</gene>
<dbReference type="GO" id="GO:0032366">
    <property type="term" value="P:intracellular sterol transport"/>
    <property type="evidence" value="ECO:0007669"/>
    <property type="project" value="UniProtKB-UniRule"/>
</dbReference>
<evidence type="ECO:0000313" key="12">
    <source>
        <dbReference type="Proteomes" id="UP001150538"/>
    </source>
</evidence>
<dbReference type="GO" id="GO:0005789">
    <property type="term" value="C:endoplasmic reticulum membrane"/>
    <property type="evidence" value="ECO:0007669"/>
    <property type="project" value="UniProtKB-SubCell"/>
</dbReference>
<comment type="caution">
    <text evidence="11">The sequence shown here is derived from an EMBL/GenBank/DDBJ whole genome shotgun (WGS) entry which is preliminary data.</text>
</comment>
<keyword evidence="3 10" id="KW-0813">Transport</keyword>
<evidence type="ECO:0000256" key="2">
    <source>
        <dbReference type="ARBA" id="ARBA00009187"/>
    </source>
</evidence>
<dbReference type="GO" id="GO:0097036">
    <property type="term" value="P:regulation of plasma membrane sterol distribution"/>
    <property type="evidence" value="ECO:0007669"/>
    <property type="project" value="UniProtKB-UniRule"/>
</dbReference>
<dbReference type="OrthoDB" id="2192830at2759"/>
<keyword evidence="6" id="KW-1133">Transmembrane helix</keyword>